<evidence type="ECO:0000259" key="2">
    <source>
        <dbReference type="PROSITE" id="PS51898"/>
    </source>
</evidence>
<dbReference type="OrthoDB" id="111144at2"/>
<reference evidence="3 4" key="1">
    <citation type="submission" date="2016-11" db="EMBL/GenBank/DDBJ databases">
        <title>Paenibacillus species isolates.</title>
        <authorList>
            <person name="Beno S.M."/>
        </authorList>
    </citation>
    <scope>NUCLEOTIDE SEQUENCE [LARGE SCALE GENOMIC DNA]</scope>
    <source>
        <strain evidence="3 4">FSL H7-0443</strain>
    </source>
</reference>
<dbReference type="CDD" id="cd00796">
    <property type="entry name" value="INT_Rci_Hp1_C"/>
    <property type="match status" value="1"/>
</dbReference>
<dbReference type="SUPFAM" id="SSF56349">
    <property type="entry name" value="DNA breaking-rejoining enzymes"/>
    <property type="match status" value="1"/>
</dbReference>
<keyword evidence="1" id="KW-0233">DNA recombination</keyword>
<dbReference type="GO" id="GO:0003677">
    <property type="term" value="F:DNA binding"/>
    <property type="evidence" value="ECO:0007669"/>
    <property type="project" value="InterPro"/>
</dbReference>
<proteinExistence type="predicted"/>
<accession>A0A1R0Z812</accession>
<dbReference type="InterPro" id="IPR050090">
    <property type="entry name" value="Tyrosine_recombinase_XerCD"/>
</dbReference>
<dbReference type="PANTHER" id="PTHR30349:SF64">
    <property type="entry name" value="PROPHAGE INTEGRASE INTD-RELATED"/>
    <property type="match status" value="1"/>
</dbReference>
<sequence>MINFIQEINNYKKISKLSKDRFNRYLNCLYHFCDFLADQLHCNPDEVNLDKIYQLKNGSNIIAYKPIDAGIIDHYLMNQVKNGYSNLESSTLAMKSFFRFLANNRNFPNIVPHMRFKLNDYIPAAKSIRILSRHELLRFLHSLISHSDNLIRDTLLFSLLLTTGCRISEITELKFSDLNFEDEMITLLKTKNKIQRVIVLRKGFGALLRQYQSINELKDNECLFPGKAKSIPITRQFASNIFKKYLILANLPDLRIHSLRHSFATHMRDEGIDLLTLMELLGHQKLQTTLNYTQSYYTRNAHIRIKEHEEFYRKFRSRK</sequence>
<dbReference type="AlphaFoldDB" id="A0A1R0Z812"/>
<dbReference type="InterPro" id="IPR013762">
    <property type="entry name" value="Integrase-like_cat_sf"/>
</dbReference>
<dbReference type="PROSITE" id="PS51898">
    <property type="entry name" value="TYR_RECOMBINASE"/>
    <property type="match status" value="1"/>
</dbReference>
<dbReference type="EMBL" id="MPTW01000035">
    <property type="protein sequence ID" value="OME64244.1"/>
    <property type="molecule type" value="Genomic_DNA"/>
</dbReference>
<dbReference type="RefSeq" id="WP_076287017.1">
    <property type="nucleotide sequence ID" value="NZ_MPTW01000035.1"/>
</dbReference>
<gene>
    <name evidence="3" type="ORF">BSK65_29365</name>
</gene>
<dbReference type="InterPro" id="IPR011010">
    <property type="entry name" value="DNA_brk_join_enz"/>
</dbReference>
<evidence type="ECO:0000256" key="1">
    <source>
        <dbReference type="ARBA" id="ARBA00023172"/>
    </source>
</evidence>
<organism evidence="3 4">
    <name type="scientific">Paenibacillus odorifer</name>
    <dbReference type="NCBI Taxonomy" id="189426"/>
    <lineage>
        <taxon>Bacteria</taxon>
        <taxon>Bacillati</taxon>
        <taxon>Bacillota</taxon>
        <taxon>Bacilli</taxon>
        <taxon>Bacillales</taxon>
        <taxon>Paenibacillaceae</taxon>
        <taxon>Paenibacillus</taxon>
    </lineage>
</organism>
<dbReference type="GO" id="GO:0015074">
    <property type="term" value="P:DNA integration"/>
    <property type="evidence" value="ECO:0007669"/>
    <property type="project" value="InterPro"/>
</dbReference>
<dbReference type="Proteomes" id="UP000187425">
    <property type="component" value="Unassembled WGS sequence"/>
</dbReference>
<dbReference type="Pfam" id="PF00589">
    <property type="entry name" value="Phage_integrase"/>
    <property type="match status" value="1"/>
</dbReference>
<name>A0A1R0Z812_9BACL</name>
<dbReference type="PANTHER" id="PTHR30349">
    <property type="entry name" value="PHAGE INTEGRASE-RELATED"/>
    <property type="match status" value="1"/>
</dbReference>
<dbReference type="InterPro" id="IPR002104">
    <property type="entry name" value="Integrase_catalytic"/>
</dbReference>
<dbReference type="Gene3D" id="1.10.443.10">
    <property type="entry name" value="Intergrase catalytic core"/>
    <property type="match status" value="1"/>
</dbReference>
<feature type="domain" description="Tyr recombinase" evidence="2">
    <location>
        <begin position="126"/>
        <end position="310"/>
    </location>
</feature>
<evidence type="ECO:0000313" key="4">
    <source>
        <dbReference type="Proteomes" id="UP000187425"/>
    </source>
</evidence>
<dbReference type="GO" id="GO:0006310">
    <property type="term" value="P:DNA recombination"/>
    <property type="evidence" value="ECO:0007669"/>
    <property type="project" value="UniProtKB-KW"/>
</dbReference>
<evidence type="ECO:0000313" key="3">
    <source>
        <dbReference type="EMBL" id="OME64244.1"/>
    </source>
</evidence>
<comment type="caution">
    <text evidence="3">The sequence shown here is derived from an EMBL/GenBank/DDBJ whole genome shotgun (WGS) entry which is preliminary data.</text>
</comment>
<protein>
    <recommendedName>
        <fullName evidence="2">Tyr recombinase domain-containing protein</fullName>
    </recommendedName>
</protein>